<feature type="compositionally biased region" description="Basic and acidic residues" evidence="1">
    <location>
        <begin position="32"/>
        <end position="41"/>
    </location>
</feature>
<accession>A0A397G1I9</accession>
<evidence type="ECO:0000256" key="1">
    <source>
        <dbReference type="SAM" id="MobiDB-lite"/>
    </source>
</evidence>
<organism evidence="2 3">
    <name type="scientific">Diversispora epigaea</name>
    <dbReference type="NCBI Taxonomy" id="1348612"/>
    <lineage>
        <taxon>Eukaryota</taxon>
        <taxon>Fungi</taxon>
        <taxon>Fungi incertae sedis</taxon>
        <taxon>Mucoromycota</taxon>
        <taxon>Glomeromycotina</taxon>
        <taxon>Glomeromycetes</taxon>
        <taxon>Diversisporales</taxon>
        <taxon>Diversisporaceae</taxon>
        <taxon>Diversispora</taxon>
    </lineage>
</organism>
<evidence type="ECO:0000313" key="2">
    <source>
        <dbReference type="EMBL" id="RHZ44892.1"/>
    </source>
</evidence>
<protein>
    <submittedName>
        <fullName evidence="2">Uncharacterized protein</fullName>
    </submittedName>
</protein>
<gene>
    <name evidence="2" type="ORF">Glove_707g43</name>
</gene>
<reference evidence="2 3" key="1">
    <citation type="submission" date="2018-08" db="EMBL/GenBank/DDBJ databases">
        <title>Genome and evolution of the arbuscular mycorrhizal fungus Diversispora epigaea (formerly Glomus versiforme) and its bacterial endosymbionts.</title>
        <authorList>
            <person name="Sun X."/>
            <person name="Fei Z."/>
            <person name="Harrison M."/>
        </authorList>
    </citation>
    <scope>NUCLEOTIDE SEQUENCE [LARGE SCALE GENOMIC DNA]</scope>
    <source>
        <strain evidence="2 3">IT104</strain>
    </source>
</reference>
<feature type="region of interest" description="Disordered" evidence="1">
    <location>
        <begin position="1"/>
        <end position="49"/>
    </location>
</feature>
<name>A0A397G1I9_9GLOM</name>
<comment type="caution">
    <text evidence="2">The sequence shown here is derived from an EMBL/GenBank/DDBJ whole genome shotgun (WGS) entry which is preliminary data.</text>
</comment>
<sequence length="107" mass="12302">MSHIPKATFPRSSFLQIARNRTQRGEPQCQYYKKDHEDHDPASTQSQMSHASAHIARLLPYHSYKVYPKALAEIARSSAHIPNLLPYRSYKVAIEKTPEDLARLTEI</sequence>
<evidence type="ECO:0000313" key="3">
    <source>
        <dbReference type="Proteomes" id="UP000266861"/>
    </source>
</evidence>
<dbReference type="Proteomes" id="UP000266861">
    <property type="component" value="Unassembled WGS sequence"/>
</dbReference>
<keyword evidence="3" id="KW-1185">Reference proteome</keyword>
<proteinExistence type="predicted"/>
<dbReference type="AlphaFoldDB" id="A0A397G1I9"/>
<dbReference type="EMBL" id="PQFF01000563">
    <property type="protein sequence ID" value="RHZ44892.1"/>
    <property type="molecule type" value="Genomic_DNA"/>
</dbReference>